<keyword evidence="12" id="KW-0732">Signal</keyword>
<evidence type="ECO:0000256" key="7">
    <source>
        <dbReference type="ARBA" id="ARBA00023136"/>
    </source>
</evidence>
<accession>A0A1S1U803</accession>
<keyword evidence="8 15" id="KW-0675">Receptor</keyword>
<evidence type="ECO:0000256" key="2">
    <source>
        <dbReference type="ARBA" id="ARBA00009810"/>
    </source>
</evidence>
<dbReference type="InterPro" id="IPR000531">
    <property type="entry name" value="Beta-barrel_TonB"/>
</dbReference>
<dbReference type="AlphaFoldDB" id="A0A1S1U803"/>
<evidence type="ECO:0000256" key="9">
    <source>
        <dbReference type="ARBA" id="ARBA00023237"/>
    </source>
</evidence>
<keyword evidence="9 10" id="KW-0998">Cell outer membrane</keyword>
<evidence type="ECO:0000313" key="16">
    <source>
        <dbReference type="Proteomes" id="UP000179840"/>
    </source>
</evidence>
<dbReference type="Gene3D" id="2.170.130.10">
    <property type="entry name" value="TonB-dependent receptor, plug domain"/>
    <property type="match status" value="1"/>
</dbReference>
<evidence type="ECO:0000259" key="14">
    <source>
        <dbReference type="Pfam" id="PF07715"/>
    </source>
</evidence>
<dbReference type="EMBL" id="LFKP01000008">
    <property type="protein sequence ID" value="OHV96545.1"/>
    <property type="molecule type" value="Genomic_DNA"/>
</dbReference>
<evidence type="ECO:0000256" key="3">
    <source>
        <dbReference type="ARBA" id="ARBA00022448"/>
    </source>
</evidence>
<evidence type="ECO:0000256" key="6">
    <source>
        <dbReference type="ARBA" id="ARBA00023077"/>
    </source>
</evidence>
<name>A0A1S1U803_9BURK</name>
<evidence type="ECO:0000256" key="11">
    <source>
        <dbReference type="RuleBase" id="RU003357"/>
    </source>
</evidence>
<dbReference type="Proteomes" id="UP000179840">
    <property type="component" value="Unassembled WGS sequence"/>
</dbReference>
<reference evidence="15 16" key="1">
    <citation type="submission" date="2015-06" db="EMBL/GenBank/DDBJ databases">
        <title>Draft genome sequencing of a biphenyl-degrading bacterium, Janthinobacterium lividum MEG1.</title>
        <authorList>
            <person name="Shimodaira J."/>
            <person name="Hatta T."/>
        </authorList>
    </citation>
    <scope>NUCLEOTIDE SEQUENCE [LARGE SCALE GENOMIC DNA]</scope>
    <source>
        <strain evidence="15 16">MEG1</strain>
    </source>
</reference>
<evidence type="ECO:0000259" key="13">
    <source>
        <dbReference type="Pfam" id="PF00593"/>
    </source>
</evidence>
<dbReference type="CDD" id="cd01347">
    <property type="entry name" value="ligand_gated_channel"/>
    <property type="match status" value="1"/>
</dbReference>
<dbReference type="PANTHER" id="PTHR47234:SF2">
    <property type="entry name" value="TONB-DEPENDENT RECEPTOR"/>
    <property type="match status" value="1"/>
</dbReference>
<keyword evidence="4 10" id="KW-1134">Transmembrane beta strand</keyword>
<dbReference type="InterPro" id="IPR012910">
    <property type="entry name" value="Plug_dom"/>
</dbReference>
<dbReference type="Pfam" id="PF07715">
    <property type="entry name" value="Plug"/>
    <property type="match status" value="1"/>
</dbReference>
<dbReference type="GO" id="GO:0009279">
    <property type="term" value="C:cell outer membrane"/>
    <property type="evidence" value="ECO:0007669"/>
    <property type="project" value="UniProtKB-SubCell"/>
</dbReference>
<evidence type="ECO:0000256" key="12">
    <source>
        <dbReference type="SAM" id="SignalP"/>
    </source>
</evidence>
<dbReference type="InterPro" id="IPR036942">
    <property type="entry name" value="Beta-barrel_TonB_sf"/>
</dbReference>
<feature type="domain" description="TonB-dependent receptor plug" evidence="14">
    <location>
        <begin position="56"/>
        <end position="172"/>
    </location>
</feature>
<dbReference type="SUPFAM" id="SSF56935">
    <property type="entry name" value="Porins"/>
    <property type="match status" value="1"/>
</dbReference>
<evidence type="ECO:0000256" key="4">
    <source>
        <dbReference type="ARBA" id="ARBA00022452"/>
    </source>
</evidence>
<evidence type="ECO:0000256" key="8">
    <source>
        <dbReference type="ARBA" id="ARBA00023170"/>
    </source>
</evidence>
<dbReference type="Pfam" id="PF00593">
    <property type="entry name" value="TonB_dep_Rec_b-barrel"/>
    <property type="match status" value="1"/>
</dbReference>
<dbReference type="InterPro" id="IPR037066">
    <property type="entry name" value="Plug_dom_sf"/>
</dbReference>
<gene>
    <name evidence="15" type="ORF">AKG95_17620</name>
</gene>
<comment type="caution">
    <text evidence="15">The sequence shown here is derived from an EMBL/GenBank/DDBJ whole genome shotgun (WGS) entry which is preliminary data.</text>
</comment>
<sequence>MIFQEKKSVHAVKIALSVMAGTILIASQAQAQQADVANDQIQRVVVTGSNISRVDMEGPTPVEVIKRAEIAKSGASTVIELLSKLPSISVSLDGNSSSTFASGASSAALRGLDSKYTLILLNGRRLANYGFAIGAENSFVDLNSLPLSAIESVEILRDGASAIYGSDAVAGVINFKTRTNYQGVEGTANIGANQQGDGQTGNVSLTSGWGDLEKDGRNLLLTLDLYRRNPLVSDKHSNLAAHDFRKFGGSDNRTTNEYLGWIRNQSSGDKGYVIPGCQGTVGVSSTGDNVCFTNPASNLTPKQERAGISTIFTQRLNSTDELFLEAGYTQNSSTFIGNSPNFSSASYKTAGSTNPGLATLPDGSDGTVNGFLPGDLVQVFRSVYEAGRRTSKVTSKTTRVVGGWRGTLGKWDSEGAISLNQNKLSDDADKQSLLDKSTVALQAGLLGKAGGYDPFVLNNPESAYLPFLTTTSHRSTSKLSSAEWKMSTPELFTLGGESIGFAWGLQGSHESIDDVADPQMTAGNIVNFGATSSKASRTVYSIYGELNVPIAKQVEMQLALRGDHYSDFGNSYNPKVALAWRPNQQVMLRGSATTSFKAPTLPEIASTTTAYATVADWARCGPLGYVGVQCSYGPKVYLSGNPDLKAEKAKNFSLGIVLQPIKDLSASLDWYSVRQKDTIQTLDAQYVLDHEDTIPGFAALIGRDPRNPGLEANNPGLNKGRIKDMKLPFQNVGKTNVEGLDLDVKYSFKVGDYGTVKLRESNSYNLKFEQSIAPGSEPTDRLDGIYHPKWSNTLRIGFERKDNEVALTARTYSSTKNIDDPTKLQDAAITNNRIGAYTVWDMNVNFKPVKNLDVSVGVNNMFDKGTVYSNSAYVDTYVNSMNDIVGRYIYLNARYKFK</sequence>
<keyword evidence="6 11" id="KW-0798">TonB box</keyword>
<keyword evidence="3 10" id="KW-0813">Transport</keyword>
<feature type="chain" id="PRO_5010236794" evidence="12">
    <location>
        <begin position="32"/>
        <end position="898"/>
    </location>
</feature>
<organism evidence="15 16">
    <name type="scientific">Janthinobacterium lividum</name>
    <dbReference type="NCBI Taxonomy" id="29581"/>
    <lineage>
        <taxon>Bacteria</taxon>
        <taxon>Pseudomonadati</taxon>
        <taxon>Pseudomonadota</taxon>
        <taxon>Betaproteobacteria</taxon>
        <taxon>Burkholderiales</taxon>
        <taxon>Oxalobacteraceae</taxon>
        <taxon>Janthinobacterium</taxon>
    </lineage>
</organism>
<feature type="domain" description="TonB-dependent receptor-like beta-barrel" evidence="13">
    <location>
        <begin position="379"/>
        <end position="860"/>
    </location>
</feature>
<proteinExistence type="inferred from homology"/>
<keyword evidence="7 10" id="KW-0472">Membrane</keyword>
<comment type="similarity">
    <text evidence="2 10 11">Belongs to the TonB-dependent receptor family.</text>
</comment>
<dbReference type="PANTHER" id="PTHR47234">
    <property type="match status" value="1"/>
</dbReference>
<evidence type="ECO:0000256" key="10">
    <source>
        <dbReference type="PROSITE-ProRule" id="PRU01360"/>
    </source>
</evidence>
<evidence type="ECO:0000313" key="15">
    <source>
        <dbReference type="EMBL" id="OHV96545.1"/>
    </source>
</evidence>
<keyword evidence="5 10" id="KW-0812">Transmembrane</keyword>
<dbReference type="Gene3D" id="2.40.170.20">
    <property type="entry name" value="TonB-dependent receptor, beta-barrel domain"/>
    <property type="match status" value="1"/>
</dbReference>
<protein>
    <submittedName>
        <fullName evidence="15">TonB-dependent receptor</fullName>
    </submittedName>
</protein>
<evidence type="ECO:0000256" key="1">
    <source>
        <dbReference type="ARBA" id="ARBA00004571"/>
    </source>
</evidence>
<evidence type="ECO:0000256" key="5">
    <source>
        <dbReference type="ARBA" id="ARBA00022692"/>
    </source>
</evidence>
<dbReference type="InterPro" id="IPR039426">
    <property type="entry name" value="TonB-dep_rcpt-like"/>
</dbReference>
<dbReference type="PROSITE" id="PS52016">
    <property type="entry name" value="TONB_DEPENDENT_REC_3"/>
    <property type="match status" value="1"/>
</dbReference>
<comment type="subcellular location">
    <subcellularLocation>
        <location evidence="1 10">Cell outer membrane</location>
        <topology evidence="1 10">Multi-pass membrane protein</topology>
    </subcellularLocation>
</comment>
<feature type="signal peptide" evidence="12">
    <location>
        <begin position="1"/>
        <end position="31"/>
    </location>
</feature>